<dbReference type="RefSeq" id="WP_281464570.1">
    <property type="nucleotide sequence ID" value="NZ_CP124535.1"/>
</dbReference>
<reference evidence="2 3" key="1">
    <citation type="submission" date="2023-04" db="EMBL/GenBank/DDBJ databases">
        <title>YMD61, complete Genome.</title>
        <authorList>
            <person name="Zhang J."/>
        </authorList>
    </citation>
    <scope>NUCLEOTIDE SEQUENCE [LARGE SCALE GENOMIC DNA]</scope>
    <source>
        <strain evidence="2 3">YMD61</strain>
    </source>
</reference>
<dbReference type="InterPro" id="IPR013097">
    <property type="entry name" value="Dabb"/>
</dbReference>
<keyword evidence="3" id="KW-1185">Reference proteome</keyword>
<evidence type="ECO:0000259" key="1">
    <source>
        <dbReference type="PROSITE" id="PS51502"/>
    </source>
</evidence>
<sequence length="107" mass="11585">MIRHIVLVRFRSDLGEEAIAAILAALGPLSTRLGFTAAWGRSESPEQIERGYLHGFVADFTSWDHLAAYQADAEHKAFGAALMQNAQGGMDGILVFDLAIQDPVSIT</sequence>
<accession>A0ABY8Q3C8</accession>
<dbReference type="PROSITE" id="PS51502">
    <property type="entry name" value="S_R_A_B_BARREL"/>
    <property type="match status" value="1"/>
</dbReference>
<evidence type="ECO:0000313" key="3">
    <source>
        <dbReference type="Proteomes" id="UP001230978"/>
    </source>
</evidence>
<proteinExistence type="predicted"/>
<gene>
    <name evidence="2" type="ORF">QF092_13695</name>
</gene>
<dbReference type="InterPro" id="IPR011008">
    <property type="entry name" value="Dimeric_a/b-barrel"/>
</dbReference>
<dbReference type="EMBL" id="CP124535">
    <property type="protein sequence ID" value="WGV15316.1"/>
    <property type="molecule type" value="Genomic_DNA"/>
</dbReference>
<dbReference type="SUPFAM" id="SSF54909">
    <property type="entry name" value="Dimeric alpha+beta barrel"/>
    <property type="match status" value="1"/>
</dbReference>
<feature type="domain" description="Stress-response A/B barrel" evidence="1">
    <location>
        <begin position="2"/>
        <end position="98"/>
    </location>
</feature>
<dbReference type="SMART" id="SM00886">
    <property type="entry name" value="Dabb"/>
    <property type="match status" value="1"/>
</dbReference>
<evidence type="ECO:0000313" key="2">
    <source>
        <dbReference type="EMBL" id="WGV15316.1"/>
    </source>
</evidence>
<organism evidence="2 3">
    <name type="scientific">Fuscovulum ytuae</name>
    <dbReference type="NCBI Taxonomy" id="3042299"/>
    <lineage>
        <taxon>Bacteria</taxon>
        <taxon>Pseudomonadati</taxon>
        <taxon>Pseudomonadota</taxon>
        <taxon>Alphaproteobacteria</taxon>
        <taxon>Rhodobacterales</taxon>
        <taxon>Paracoccaceae</taxon>
        <taxon>Fuscovulum</taxon>
    </lineage>
</organism>
<dbReference type="Proteomes" id="UP001230978">
    <property type="component" value="Chromosome"/>
</dbReference>
<dbReference type="Pfam" id="PF07876">
    <property type="entry name" value="Dabb"/>
    <property type="match status" value="1"/>
</dbReference>
<protein>
    <submittedName>
        <fullName evidence="2">Dabb family protein</fullName>
    </submittedName>
</protein>
<dbReference type="Gene3D" id="3.30.70.100">
    <property type="match status" value="1"/>
</dbReference>
<name>A0ABY8Q3C8_9RHOB</name>